<comment type="caution">
    <text evidence="2">The sequence shown here is derived from an EMBL/GenBank/DDBJ whole genome shotgun (WGS) entry which is preliminary data.</text>
</comment>
<evidence type="ECO:0000313" key="3">
    <source>
        <dbReference type="Proteomes" id="UP001596296"/>
    </source>
</evidence>
<dbReference type="SUPFAM" id="SSF52540">
    <property type="entry name" value="P-loop containing nucleoside triphosphate hydrolases"/>
    <property type="match status" value="1"/>
</dbReference>
<reference evidence="2 3" key="1">
    <citation type="journal article" date="2019" name="Int. J. Syst. Evol. Microbiol.">
        <title>The Global Catalogue of Microorganisms (GCM) 10K type strain sequencing project: providing services to taxonomists for standard genome sequencing and annotation.</title>
        <authorList>
            <consortium name="The Broad Institute Genomics Platform"/>
            <consortium name="The Broad Institute Genome Sequencing Center for Infectious Disease"/>
            <person name="Wu L."/>
            <person name="Ma J."/>
        </authorList>
    </citation>
    <scope>NUCLEOTIDE SEQUENCE [LARGE SCALE GENOMIC DNA]</scope>
    <source>
        <strain evidence="2 3">SKJ47</strain>
    </source>
</reference>
<keyword evidence="2" id="KW-0547">Nucleotide-binding</keyword>
<feature type="compositionally biased region" description="Low complexity" evidence="1">
    <location>
        <begin position="980"/>
        <end position="996"/>
    </location>
</feature>
<dbReference type="PANTHER" id="PTHR30121">
    <property type="entry name" value="UNCHARACTERIZED PROTEIN YJGR-RELATED"/>
    <property type="match status" value="1"/>
</dbReference>
<dbReference type="AlphaFoldDB" id="A0ABD5V405"/>
<feature type="region of interest" description="Disordered" evidence="1">
    <location>
        <begin position="933"/>
        <end position="1042"/>
    </location>
</feature>
<evidence type="ECO:0000256" key="1">
    <source>
        <dbReference type="SAM" id="MobiDB-lite"/>
    </source>
</evidence>
<dbReference type="EMBL" id="JBHSXL010000018">
    <property type="protein sequence ID" value="MFC6893921.1"/>
    <property type="molecule type" value="Genomic_DNA"/>
</dbReference>
<dbReference type="PANTHER" id="PTHR30121:SF6">
    <property type="entry name" value="SLR6007 PROTEIN"/>
    <property type="match status" value="1"/>
</dbReference>
<dbReference type="InterPro" id="IPR051162">
    <property type="entry name" value="T4SS_component"/>
</dbReference>
<evidence type="ECO:0000313" key="2">
    <source>
        <dbReference type="EMBL" id="MFC6893921.1"/>
    </source>
</evidence>
<proteinExistence type="predicted"/>
<dbReference type="RefSeq" id="WP_379746603.1">
    <property type="nucleotide sequence ID" value="NZ_JBHSVN010000002.1"/>
</dbReference>
<organism evidence="2 3">
    <name type="scientific">Halopenitus salinus</name>
    <dbReference type="NCBI Taxonomy" id="1198295"/>
    <lineage>
        <taxon>Archaea</taxon>
        <taxon>Methanobacteriati</taxon>
        <taxon>Methanobacteriota</taxon>
        <taxon>Stenosarchaea group</taxon>
        <taxon>Halobacteria</taxon>
        <taxon>Halobacteriales</taxon>
        <taxon>Haloferacaceae</taxon>
        <taxon>Halopenitus</taxon>
    </lineage>
</organism>
<keyword evidence="3" id="KW-1185">Reference proteome</keyword>
<keyword evidence="2" id="KW-0067">ATP-binding</keyword>
<feature type="compositionally biased region" description="Low complexity" evidence="1">
    <location>
        <begin position="944"/>
        <end position="966"/>
    </location>
</feature>
<feature type="compositionally biased region" description="Polar residues" evidence="1">
    <location>
        <begin position="1006"/>
        <end position="1016"/>
    </location>
</feature>
<gene>
    <name evidence="2" type="ORF">ACFQE9_15110</name>
</gene>
<dbReference type="InterPro" id="IPR027417">
    <property type="entry name" value="P-loop_NTPase"/>
</dbReference>
<protein>
    <submittedName>
        <fullName evidence="2">ATP-binding protein</fullName>
    </submittedName>
</protein>
<feature type="region of interest" description="Disordered" evidence="1">
    <location>
        <begin position="878"/>
        <end position="913"/>
    </location>
</feature>
<name>A0ABD5V405_9EURY</name>
<dbReference type="Proteomes" id="UP001596296">
    <property type="component" value="Unassembled WGS sequence"/>
</dbReference>
<sequence length="1272" mass="142594">MSEYIRVRPTSEEVDPGRISRVLQSLHKLQPKSETRWQKLNPFHGTPAPRFEFLILSDGLDAPIEFLYGVDNGLDTLEKRVKSIYPSTFQIKRLEVDLSKRLIEPERLTQAEFLERYEASKLAYDFGPDEVIEITDTDLEVTTVQVETEEGESATVEHVGDGFVRIGEQAFKFNKPVSLPDDGPLTEIEKPTITEGGMILARPAVDAASPLGVRWSGSATRKRDWMTSLTPITAPNSSETVQSVTEPGAALTSLIDHLTNAETPVAFQVVFERYPDWQDKADLRKEDLVDGRDTFLGRLIGPWLGTTEDPSRRRRKERHLSTSVSKRIEYLDIKNAKRSYTANIRAIALPTEENRDSCDDWMDSLTTVLDPLDGPFYELKGNRIRDRGIRGKTKERKANAELRRLLDRELVTGRGKTRPDLILCGAELANFVLVPSSHVLSVAGKRGTRATQQSQHPLQQPNPDMLAEFDDGMSIGYPLDENGEPSSEPIRIPPQLLTTHYMRVGPTGAGKSISIESDLQTIRRTTHGPNIVIDAKGDGMCREYLQCHYSEFGNLDNVYYFNLPDILPAFTFFDIRGTLNEGRTREDAIQDKVDHFHEILRMILGEETHDSAYVSKQIISSLIKALFDKEFGSDVFDLSDLIDAANIMQTEKTIPPISTDNDKVEEELIRHFSNDEKQFQNIMNGVGNRLHALTEKPHIYRIFTHNPGSEDTDSHFDFRDILEEDITILFDTGELRPESQKAFTLLVLSNLWDAVQVRKNDGRSDYEYLTNVIIEESAPIVSSTIVSEQLLPMGRSFGLCLGLVMQFPEQVRDRSERAYKELLNNVRTKLISNITPDKDLARSMVHEDLDAEELRNRLNSLPKGEWIAKLPSPKFGDAAPSPFSLKPLPIPPGHPESEHPLTESQKEHFENTAYPTVLDRTQALYGIDRELSEGSGWGSAETGSSSSNTPDSVSSDLSQSSFIDQQAAVKQPLSDESPFSQTDETTPDSTPDTDPSFGVLGEADEANSSPESSVTEATEPPENGSSPVKYGGISVPDDELQNRGLTRDDIRFLDHVLEVMNRESSEYTLLDAMRSLRDEFEDLDLQRLREQGLLDEASAAGRKYYTVLPAGRELLGKKLRVGPGKGDIGEKTPHKVGVKLLEVWIGNQDDVVRVEPYYQHSEDAVFDVAGFDVDDTLIWAGEAELHSHNREAPIDDYDKLSDVDAHVVWAFNKRETAIEVLDWLADADRIEASVSGRDARSFTSIRDTIEEFDAAGLTTIRSFKNLDTEVNS</sequence>
<dbReference type="GO" id="GO:0005524">
    <property type="term" value="F:ATP binding"/>
    <property type="evidence" value="ECO:0007669"/>
    <property type="project" value="UniProtKB-KW"/>
</dbReference>
<accession>A0ABD5V405</accession>
<dbReference type="Gene3D" id="3.40.50.300">
    <property type="entry name" value="P-loop containing nucleotide triphosphate hydrolases"/>
    <property type="match status" value="2"/>
</dbReference>
<feature type="compositionally biased region" description="Basic and acidic residues" evidence="1">
    <location>
        <begin position="895"/>
        <end position="910"/>
    </location>
</feature>